<feature type="coiled-coil region" evidence="1">
    <location>
        <begin position="105"/>
        <end position="159"/>
    </location>
</feature>
<name>H5TRP6_GORO1</name>
<feature type="compositionally biased region" description="Polar residues" evidence="2">
    <location>
        <begin position="219"/>
        <end position="229"/>
    </location>
</feature>
<reference evidence="3" key="1">
    <citation type="submission" date="2012-02" db="EMBL/GenBank/DDBJ databases">
        <title>Whole genome shotgun sequence of Gordonia otitidis NBRC 100426.</title>
        <authorList>
            <person name="Yoshida I."/>
            <person name="Hosoyama A."/>
            <person name="Tsuchikane K."/>
            <person name="Katsumata H."/>
            <person name="Yamazaki S."/>
            <person name="Fujita N."/>
        </authorList>
    </citation>
    <scope>NUCLEOTIDE SEQUENCE [LARGE SCALE GENOMIC DNA]</scope>
    <source>
        <strain evidence="3">NBRC 100426</strain>
    </source>
</reference>
<evidence type="ECO:0000256" key="1">
    <source>
        <dbReference type="SAM" id="Coils"/>
    </source>
</evidence>
<proteinExistence type="predicted"/>
<feature type="region of interest" description="Disordered" evidence="2">
    <location>
        <begin position="190"/>
        <end position="229"/>
    </location>
</feature>
<protein>
    <submittedName>
        <fullName evidence="3">Uncharacterized protein</fullName>
    </submittedName>
</protein>
<keyword evidence="4" id="KW-1185">Reference proteome</keyword>
<sequence>MSTADHTGRDDGSLHHRSAAYVQANEQLRAAIETIAARLDVIGHDIAADDSRVEDIAVGVRADLEALRPDAVTIAATRPYVIAVPGGQFATDEALHDLDVAVARADAAIATRDQLRDSRRRAQQRDAARADIADTAHHITTLTDEAKQLQQRYEATDADSRDGIEVRIRAYNLMRDLADARDAHNRARVAAGDLAPHAERSRRQANDEARAEAAAAIPTLTTKLAEQQP</sequence>
<dbReference type="STRING" id="1108044.GOOTI_202_00100"/>
<evidence type="ECO:0000256" key="2">
    <source>
        <dbReference type="SAM" id="MobiDB-lite"/>
    </source>
</evidence>
<dbReference type="AlphaFoldDB" id="H5TRP6"/>
<evidence type="ECO:0000313" key="3">
    <source>
        <dbReference type="EMBL" id="GAB36154.1"/>
    </source>
</evidence>
<dbReference type="EMBL" id="BAFB01000202">
    <property type="protein sequence ID" value="GAB36154.1"/>
    <property type="molecule type" value="Genomic_DNA"/>
</dbReference>
<dbReference type="Proteomes" id="UP000005038">
    <property type="component" value="Unassembled WGS sequence"/>
</dbReference>
<gene>
    <name evidence="3" type="ORF">GOOTI_202_00100</name>
</gene>
<comment type="caution">
    <text evidence="3">The sequence shown here is derived from an EMBL/GenBank/DDBJ whole genome shotgun (WGS) entry which is preliminary data.</text>
</comment>
<dbReference type="RefSeq" id="WP_007240338.1">
    <property type="nucleotide sequence ID" value="NZ_BAFB01000202.1"/>
</dbReference>
<evidence type="ECO:0000313" key="4">
    <source>
        <dbReference type="Proteomes" id="UP000005038"/>
    </source>
</evidence>
<organism evidence="3 4">
    <name type="scientific">Gordonia otitidis (strain DSM 44809 / CCUG 52243 / JCM 12355 / NBRC 100426 / IFM 10032)</name>
    <dbReference type="NCBI Taxonomy" id="1108044"/>
    <lineage>
        <taxon>Bacteria</taxon>
        <taxon>Bacillati</taxon>
        <taxon>Actinomycetota</taxon>
        <taxon>Actinomycetes</taxon>
        <taxon>Mycobacteriales</taxon>
        <taxon>Gordoniaceae</taxon>
        <taxon>Gordonia</taxon>
    </lineage>
</organism>
<accession>H5TRP6</accession>
<feature type="compositionally biased region" description="Basic and acidic residues" evidence="2">
    <location>
        <begin position="196"/>
        <end position="211"/>
    </location>
</feature>
<keyword evidence="1" id="KW-0175">Coiled coil</keyword>